<organism evidence="17 19">
    <name type="scientific">Didymodactylos carnosus</name>
    <dbReference type="NCBI Taxonomy" id="1234261"/>
    <lineage>
        <taxon>Eukaryota</taxon>
        <taxon>Metazoa</taxon>
        <taxon>Spiralia</taxon>
        <taxon>Gnathifera</taxon>
        <taxon>Rotifera</taxon>
        <taxon>Eurotatoria</taxon>
        <taxon>Bdelloidea</taxon>
        <taxon>Philodinida</taxon>
        <taxon>Philodinidae</taxon>
        <taxon>Didymodactylos</taxon>
    </lineage>
</organism>
<accession>A0A813YPZ9</accession>
<evidence type="ECO:0000313" key="18">
    <source>
        <dbReference type="EMBL" id="CAF3672846.1"/>
    </source>
</evidence>
<dbReference type="PANTHER" id="PTHR11472:SF34">
    <property type="entry name" value="REGULATOR OF TELOMERE ELONGATION HELICASE 1"/>
    <property type="match status" value="1"/>
</dbReference>
<dbReference type="GO" id="GO:0005524">
    <property type="term" value="F:ATP binding"/>
    <property type="evidence" value="ECO:0007669"/>
    <property type="project" value="UniProtKB-KW"/>
</dbReference>
<dbReference type="PANTHER" id="PTHR11472">
    <property type="entry name" value="DNA REPAIR DEAD HELICASE RAD3/XP-D SUBFAMILY MEMBER"/>
    <property type="match status" value="1"/>
</dbReference>
<gene>
    <name evidence="17" type="ORF">GPM918_LOCUS7966</name>
    <name evidence="18" type="ORF">SRO942_LOCUS7966</name>
</gene>
<comment type="caution">
    <text evidence="17">The sequence shown here is derived from an EMBL/GenBank/DDBJ whole genome shotgun (WGS) entry which is preliminary data.</text>
</comment>
<dbReference type="PROSITE" id="PS51193">
    <property type="entry name" value="HELICASE_ATP_BIND_2"/>
    <property type="match status" value="1"/>
</dbReference>
<dbReference type="InterPro" id="IPR013020">
    <property type="entry name" value="Rad3/Chl1-like"/>
</dbReference>
<dbReference type="GO" id="GO:0070182">
    <property type="term" value="F:DNA polymerase binding"/>
    <property type="evidence" value="ECO:0007669"/>
    <property type="project" value="TreeGrafter"/>
</dbReference>
<evidence type="ECO:0000313" key="19">
    <source>
        <dbReference type="Proteomes" id="UP000663829"/>
    </source>
</evidence>
<dbReference type="Pfam" id="PF23109">
    <property type="entry name" value="ARCH_RTEL1"/>
    <property type="match status" value="1"/>
</dbReference>
<dbReference type="GO" id="GO:0046872">
    <property type="term" value="F:metal ion binding"/>
    <property type="evidence" value="ECO:0007669"/>
    <property type="project" value="UniProtKB-KW"/>
</dbReference>
<dbReference type="InterPro" id="IPR045028">
    <property type="entry name" value="DinG/Rad3-like"/>
</dbReference>
<keyword evidence="15" id="KW-0812">Transmembrane</keyword>
<keyword evidence="15" id="KW-1133">Transmembrane helix</keyword>
<evidence type="ECO:0000256" key="9">
    <source>
        <dbReference type="ARBA" id="ARBA00023004"/>
    </source>
</evidence>
<evidence type="ECO:0000259" key="16">
    <source>
        <dbReference type="PROSITE" id="PS51193"/>
    </source>
</evidence>
<protein>
    <recommendedName>
        <fullName evidence="16">Helicase ATP-binding domain-containing protein</fullName>
    </recommendedName>
</protein>
<dbReference type="Proteomes" id="UP000663829">
    <property type="component" value="Unassembled WGS sequence"/>
</dbReference>
<evidence type="ECO:0000256" key="15">
    <source>
        <dbReference type="SAM" id="Phobius"/>
    </source>
</evidence>
<feature type="domain" description="Helicase ATP-binding" evidence="16">
    <location>
        <begin position="7"/>
        <end position="316"/>
    </location>
</feature>
<dbReference type="GO" id="GO:0006281">
    <property type="term" value="P:DNA repair"/>
    <property type="evidence" value="ECO:0007669"/>
    <property type="project" value="UniProtKB-KW"/>
</dbReference>
<keyword evidence="11" id="KW-0238">DNA-binding</keyword>
<dbReference type="GO" id="GO:0090657">
    <property type="term" value="P:telomeric loop disassembly"/>
    <property type="evidence" value="ECO:0007669"/>
    <property type="project" value="TreeGrafter"/>
</dbReference>
<dbReference type="OrthoDB" id="19182at2759"/>
<feature type="transmembrane region" description="Helical" evidence="15">
    <location>
        <begin position="1152"/>
        <end position="1174"/>
    </location>
</feature>
<evidence type="ECO:0000256" key="10">
    <source>
        <dbReference type="ARBA" id="ARBA00023014"/>
    </source>
</evidence>
<dbReference type="InterPro" id="IPR006555">
    <property type="entry name" value="ATP-dep_Helicase_C"/>
</dbReference>
<dbReference type="SUPFAM" id="SSF52540">
    <property type="entry name" value="P-loop containing nucleoside triphosphate hydrolases"/>
    <property type="match status" value="1"/>
</dbReference>
<proteinExistence type="predicted"/>
<evidence type="ECO:0000256" key="4">
    <source>
        <dbReference type="ARBA" id="ARBA00022741"/>
    </source>
</evidence>
<dbReference type="Pfam" id="PF06733">
    <property type="entry name" value="DEAD_2"/>
    <property type="match status" value="1"/>
</dbReference>
<dbReference type="EMBL" id="CAJOBC010001342">
    <property type="protein sequence ID" value="CAF3672846.1"/>
    <property type="molecule type" value="Genomic_DNA"/>
</dbReference>
<dbReference type="InterPro" id="IPR014013">
    <property type="entry name" value="Helic_SF1/SF2_ATP-bd_DinG/Rad3"/>
</dbReference>
<dbReference type="Proteomes" id="UP000681722">
    <property type="component" value="Unassembled WGS sequence"/>
</dbReference>
<evidence type="ECO:0000256" key="8">
    <source>
        <dbReference type="ARBA" id="ARBA00022840"/>
    </source>
</evidence>
<evidence type="ECO:0000256" key="14">
    <source>
        <dbReference type="ARBA" id="ARBA00023242"/>
    </source>
</evidence>
<evidence type="ECO:0000256" key="7">
    <source>
        <dbReference type="ARBA" id="ARBA00022806"/>
    </source>
</evidence>
<comment type="subcellular location">
    <subcellularLocation>
        <location evidence="1">Nucleus</location>
    </subcellularLocation>
</comment>
<evidence type="ECO:0000313" key="17">
    <source>
        <dbReference type="EMBL" id="CAF0887972.1"/>
    </source>
</evidence>
<name>A0A813YPZ9_9BILA</name>
<dbReference type="GO" id="GO:0003678">
    <property type="term" value="F:DNA helicase activity"/>
    <property type="evidence" value="ECO:0007669"/>
    <property type="project" value="InterPro"/>
</dbReference>
<keyword evidence="13" id="KW-0413">Isomerase</keyword>
<dbReference type="GO" id="GO:0016818">
    <property type="term" value="F:hydrolase activity, acting on acid anhydrides, in phosphorus-containing anhydrides"/>
    <property type="evidence" value="ECO:0007669"/>
    <property type="project" value="InterPro"/>
</dbReference>
<feature type="transmembrane region" description="Helical" evidence="15">
    <location>
        <begin position="1097"/>
        <end position="1115"/>
    </location>
</feature>
<dbReference type="GO" id="GO:0005634">
    <property type="term" value="C:nucleus"/>
    <property type="evidence" value="ECO:0007669"/>
    <property type="project" value="UniProtKB-SubCell"/>
</dbReference>
<evidence type="ECO:0000256" key="6">
    <source>
        <dbReference type="ARBA" id="ARBA00022801"/>
    </source>
</evidence>
<evidence type="ECO:0000256" key="12">
    <source>
        <dbReference type="ARBA" id="ARBA00023204"/>
    </source>
</evidence>
<keyword evidence="15" id="KW-0472">Membrane</keyword>
<keyword evidence="5" id="KW-0227">DNA damage</keyword>
<keyword evidence="9" id="KW-0408">Iron</keyword>
<keyword evidence="10" id="KW-0411">Iron-sulfur</keyword>
<dbReference type="GO" id="GO:1904430">
    <property type="term" value="P:negative regulation of t-circle formation"/>
    <property type="evidence" value="ECO:0007669"/>
    <property type="project" value="TreeGrafter"/>
</dbReference>
<keyword evidence="4" id="KW-0547">Nucleotide-binding</keyword>
<dbReference type="GO" id="GO:0051539">
    <property type="term" value="F:4 iron, 4 sulfur cluster binding"/>
    <property type="evidence" value="ECO:0007669"/>
    <property type="project" value="UniProtKB-KW"/>
</dbReference>
<evidence type="ECO:0000256" key="13">
    <source>
        <dbReference type="ARBA" id="ARBA00023235"/>
    </source>
</evidence>
<dbReference type="SMART" id="SM00488">
    <property type="entry name" value="DEXDc2"/>
    <property type="match status" value="1"/>
</dbReference>
<evidence type="ECO:0000256" key="11">
    <source>
        <dbReference type="ARBA" id="ARBA00023125"/>
    </source>
</evidence>
<dbReference type="InterPro" id="IPR027417">
    <property type="entry name" value="P-loop_NTPase"/>
</dbReference>
<keyword evidence="3" id="KW-0479">Metal-binding</keyword>
<dbReference type="SMART" id="SM00491">
    <property type="entry name" value="HELICc2"/>
    <property type="match status" value="1"/>
</dbReference>
<keyword evidence="6" id="KW-0378">Hydrolase</keyword>
<dbReference type="CDD" id="cd18788">
    <property type="entry name" value="SF2_C_XPD"/>
    <property type="match status" value="1"/>
</dbReference>
<evidence type="ECO:0000256" key="3">
    <source>
        <dbReference type="ARBA" id="ARBA00022723"/>
    </source>
</evidence>
<feature type="transmembrane region" description="Helical" evidence="15">
    <location>
        <begin position="1301"/>
        <end position="1321"/>
    </location>
</feature>
<dbReference type="GO" id="GO:0045910">
    <property type="term" value="P:negative regulation of DNA recombination"/>
    <property type="evidence" value="ECO:0007669"/>
    <property type="project" value="TreeGrafter"/>
</dbReference>
<keyword evidence="12" id="KW-0234">DNA repair</keyword>
<evidence type="ECO:0000256" key="5">
    <source>
        <dbReference type="ARBA" id="ARBA00022763"/>
    </source>
</evidence>
<feature type="transmembrane region" description="Helical" evidence="15">
    <location>
        <begin position="1194"/>
        <end position="1215"/>
    </location>
</feature>
<dbReference type="GO" id="GO:0010569">
    <property type="term" value="P:regulation of double-strand break repair via homologous recombination"/>
    <property type="evidence" value="ECO:0007669"/>
    <property type="project" value="TreeGrafter"/>
</dbReference>
<dbReference type="InterPro" id="IPR057498">
    <property type="entry name" value="Rtel1_ARCH"/>
</dbReference>
<dbReference type="InterPro" id="IPR010614">
    <property type="entry name" value="RAD3-like_helicase_DEAD"/>
</dbReference>
<evidence type="ECO:0000256" key="1">
    <source>
        <dbReference type="ARBA" id="ARBA00004123"/>
    </source>
</evidence>
<feature type="transmembrane region" description="Helical" evidence="15">
    <location>
        <begin position="1270"/>
        <end position="1289"/>
    </location>
</feature>
<dbReference type="GO" id="GO:0003677">
    <property type="term" value="F:DNA binding"/>
    <property type="evidence" value="ECO:0007669"/>
    <property type="project" value="UniProtKB-KW"/>
</dbReference>
<dbReference type="NCBIfam" id="TIGR00604">
    <property type="entry name" value="rad3"/>
    <property type="match status" value="1"/>
</dbReference>
<keyword evidence="19" id="KW-1185">Reference proteome</keyword>
<keyword evidence="7" id="KW-0347">Helicase</keyword>
<keyword evidence="2" id="KW-0004">4Fe-4S</keyword>
<sequence>MPEYQIEGLTVDFPYEAYTCQLSYMEKVIKCLKEEKNGILESPTGTGKTLCLLCASLAWLQSYKQHCSQNQREPTGKRLTEKLNGSQDGFVVLEQVQIIYASRTHSQLSQAISQLKITSYRNIKTVVLGSRDQLCLDYDVAKLENSTDKISVCREKVRRHQCVFYSKFDSIKSTLSELPIGDIEDMMKHGRQKKFCPYYAAREMKQYSDLIFMPYNYLIDIKARRTHSINLRKCVIIFDEAHNIEQICEESASIALTSVDLAACLEDISGVMRWMSDCQTTAENDDVDISNISFDRDQMIELKEKVKTMEDLLDAKPLNKQSPPDVYPGSCAIEWLTKAGIDIVSKRSVVKLLEDLNTFMSAQATNNFRTKGHALMKLSSFIETVYPSDENGNPLFPQRLTEQINSCFRVFVTEDKDKNKRQWEKPKNSSRILKKFDFMCLSPGYSMRNLAIQNPRSILLTSGTLTPIQSFQTELSIPFDITLQNNHIIKDNQIQVAILTQGVDKEPFNSSHKNRSNRKYVMSLGLTLEHVAKRIPGGALVFFSSYQMVDDVTTMWKIIIEPRRKVAFEKEMDTYNQCVKDSRGCMMLAIARGKVAEGIDFSDDTCRAVIMVGLPYPPAFDPRVQIKKRYQDEMVDQRRKAALNINNQVPMLNGDSWYNQQTYRTINQCVGRAIRHRHDYGSILFFDERFVNTKDQLSQWLRPHVQQLKYTELIQDIREFFKTAATEYPTEVNSSVPSKNTTSDVIGHAQFMPTDSAGILLKDTTSKKIMSTNHADIALALSHIGPTMVFQPEPEFVSYPRTTSCFDAIQAVQTRDKQVSSYSTISFDSEQNNFLSMLEERRKCDGGAVKKSSIKLTAPSTTVAVPPPPPPVATTTTTNFDEKSVVLNEKKVKAKDFLEQMRAALSQLSMGQISKLIDICGQNPLDEKAYDKLKVLLADNLVEHHQQLLRDFRRYINKKFRDNYDQYCKMRIDNLSKTQIDSDSSVVVLSSTNGKRAFDSGDCANKCGFTKITDVDSSYPTTISLMRCKHQVLRPYRHLLCLIITTPRPPVTTTTEPVKNHTIIIPWDTIAPGKPIETTNLSVGIQKTQCGHIISTYILPDILHLISFIFGYIYFRVTEGEQLYSLMEKVFIHADQNIRQFSPNRVIRRLKVFMIIGCFWVFTALSSHALFMVVYGINGLTIFKKRGLKQPAQWILFVLELIALFISNCIHLAVVMNFATHCEMIIFYCKAIRTRLEEKSLQLVEAMKQILDIRSAIGQLNSTASKMMSILIVFFLQRIVLGSVILIFNRIDQPLVWTYRAIYPLVWLFILGFCLIQACRVTEKCDKFYKIGLSMRVYGYHTSTSNELDSFMLFLSQAELRGT</sequence>
<dbReference type="Gene3D" id="3.40.50.300">
    <property type="entry name" value="P-loop containing nucleotide triphosphate hydrolases"/>
    <property type="match status" value="2"/>
</dbReference>
<keyword evidence="14" id="KW-0539">Nucleus</keyword>
<dbReference type="InterPro" id="IPR006554">
    <property type="entry name" value="Helicase-like_DEXD_c2"/>
</dbReference>
<reference evidence="17" key="1">
    <citation type="submission" date="2021-02" db="EMBL/GenBank/DDBJ databases">
        <authorList>
            <person name="Nowell W R."/>
        </authorList>
    </citation>
    <scope>NUCLEOTIDE SEQUENCE</scope>
</reference>
<evidence type="ECO:0000256" key="2">
    <source>
        <dbReference type="ARBA" id="ARBA00022485"/>
    </source>
</evidence>
<keyword evidence="8" id="KW-0067">ATP-binding</keyword>
<dbReference type="EMBL" id="CAJNOQ010001342">
    <property type="protein sequence ID" value="CAF0887972.1"/>
    <property type="molecule type" value="Genomic_DNA"/>
</dbReference>
<dbReference type="Pfam" id="PF13307">
    <property type="entry name" value="Helicase_C_2"/>
    <property type="match status" value="1"/>
</dbReference>